<dbReference type="InterPro" id="IPR000462">
    <property type="entry name" value="CDP-OH_P_trans"/>
</dbReference>
<organism evidence="2 3">
    <name type="scientific">Pedobacter ginsengiterrae</name>
    <dbReference type="NCBI Taxonomy" id="871696"/>
    <lineage>
        <taxon>Bacteria</taxon>
        <taxon>Pseudomonadati</taxon>
        <taxon>Bacteroidota</taxon>
        <taxon>Sphingobacteriia</taxon>
        <taxon>Sphingobacteriales</taxon>
        <taxon>Sphingobacteriaceae</taxon>
        <taxon>Pedobacter</taxon>
    </lineage>
</organism>
<proteinExistence type="predicted"/>
<feature type="transmembrane region" description="Helical" evidence="1">
    <location>
        <begin position="159"/>
        <end position="182"/>
    </location>
</feature>
<sequence length="212" mass="24227">MKIGGFFMRSSIMKNIPIALIYSRLIIGFLIIFISILQVNHYPTYAISLLSIGLLTDIFDGIIARKLNISSEKLRRLDSSIDQIFFISVAVATYIQCPDFFKNNFIKLAILTGAEVMIYLVSYLKFKKEIATHSIGAKIWTIILFATLIEIIVHCESVILFELCLWVGLITRLEILAIVFTLKKWANDVPTIYHAVKLRQGKEIKRHKLFNG</sequence>
<feature type="transmembrane region" description="Helical" evidence="1">
    <location>
        <begin position="84"/>
        <end position="101"/>
    </location>
</feature>
<feature type="transmembrane region" description="Helical" evidence="1">
    <location>
        <begin position="21"/>
        <end position="39"/>
    </location>
</feature>
<evidence type="ECO:0000313" key="3">
    <source>
        <dbReference type="Proteomes" id="UP001501081"/>
    </source>
</evidence>
<feature type="transmembrane region" description="Helical" evidence="1">
    <location>
        <begin position="45"/>
        <end position="63"/>
    </location>
</feature>
<dbReference type="RefSeq" id="WP_344767276.1">
    <property type="nucleotide sequence ID" value="NZ_BAABAK010000011.1"/>
</dbReference>
<dbReference type="InterPro" id="IPR043130">
    <property type="entry name" value="CDP-OH_PTrfase_TM_dom"/>
</dbReference>
<feature type="transmembrane region" description="Helical" evidence="1">
    <location>
        <begin position="107"/>
        <end position="124"/>
    </location>
</feature>
<feature type="transmembrane region" description="Helical" evidence="1">
    <location>
        <begin position="136"/>
        <end position="153"/>
    </location>
</feature>
<evidence type="ECO:0008006" key="4">
    <source>
        <dbReference type="Google" id="ProtNLM"/>
    </source>
</evidence>
<dbReference type="Gene3D" id="1.20.120.1760">
    <property type="match status" value="1"/>
</dbReference>
<keyword evidence="3" id="KW-1185">Reference proteome</keyword>
<keyword evidence="1" id="KW-1133">Transmembrane helix</keyword>
<keyword evidence="1" id="KW-0472">Membrane</keyword>
<accession>A0ABP7PSW3</accession>
<name>A0ABP7PSW3_9SPHI</name>
<comment type="caution">
    <text evidence="2">The sequence shown here is derived from an EMBL/GenBank/DDBJ whole genome shotgun (WGS) entry which is preliminary data.</text>
</comment>
<dbReference type="Pfam" id="PF01066">
    <property type="entry name" value="CDP-OH_P_transf"/>
    <property type="match status" value="1"/>
</dbReference>
<dbReference type="Proteomes" id="UP001501081">
    <property type="component" value="Unassembled WGS sequence"/>
</dbReference>
<gene>
    <name evidence="2" type="ORF">GCM10022246_23780</name>
</gene>
<dbReference type="EMBL" id="BAABAK010000011">
    <property type="protein sequence ID" value="GAA3970478.1"/>
    <property type="molecule type" value="Genomic_DNA"/>
</dbReference>
<evidence type="ECO:0000256" key="1">
    <source>
        <dbReference type="SAM" id="Phobius"/>
    </source>
</evidence>
<evidence type="ECO:0000313" key="2">
    <source>
        <dbReference type="EMBL" id="GAA3970478.1"/>
    </source>
</evidence>
<protein>
    <recommendedName>
        <fullName evidence="4">CDP-alcohol phosphatidyltransferase</fullName>
    </recommendedName>
</protein>
<reference evidence="3" key="1">
    <citation type="journal article" date="2019" name="Int. J. Syst. Evol. Microbiol.">
        <title>The Global Catalogue of Microorganisms (GCM) 10K type strain sequencing project: providing services to taxonomists for standard genome sequencing and annotation.</title>
        <authorList>
            <consortium name="The Broad Institute Genomics Platform"/>
            <consortium name="The Broad Institute Genome Sequencing Center for Infectious Disease"/>
            <person name="Wu L."/>
            <person name="Ma J."/>
        </authorList>
    </citation>
    <scope>NUCLEOTIDE SEQUENCE [LARGE SCALE GENOMIC DNA]</scope>
    <source>
        <strain evidence="3">JCM 17338</strain>
    </source>
</reference>
<keyword evidence="1" id="KW-0812">Transmembrane</keyword>